<evidence type="ECO:0000259" key="3">
    <source>
        <dbReference type="Pfam" id="PF25775"/>
    </source>
</evidence>
<organism evidence="4 5">
    <name type="scientific">Gekko japonicus</name>
    <name type="common">Schlegel's Japanese gecko</name>
    <dbReference type="NCBI Taxonomy" id="146911"/>
    <lineage>
        <taxon>Eukaryota</taxon>
        <taxon>Metazoa</taxon>
        <taxon>Chordata</taxon>
        <taxon>Craniata</taxon>
        <taxon>Vertebrata</taxon>
        <taxon>Euteleostomi</taxon>
        <taxon>Lepidosauria</taxon>
        <taxon>Squamata</taxon>
        <taxon>Bifurcata</taxon>
        <taxon>Gekkota</taxon>
        <taxon>Gekkonidae</taxon>
        <taxon>Gekkoninae</taxon>
        <taxon>Gekko</taxon>
    </lineage>
</organism>
<dbReference type="Proteomes" id="UP000694871">
    <property type="component" value="Unplaced"/>
</dbReference>
<dbReference type="PANTHER" id="PTHR15128">
    <property type="entry name" value="TAL1 SCL INTERRUPTING LOCUS"/>
    <property type="match status" value="1"/>
</dbReference>
<dbReference type="InterPro" id="IPR057731">
    <property type="entry name" value="STIL_N"/>
</dbReference>
<protein>
    <submittedName>
        <fullName evidence="5">SCL-interrupting locus protein</fullName>
    </submittedName>
</protein>
<feature type="domain" description="STIL N-terminal" evidence="2">
    <location>
        <begin position="13"/>
        <end position="354"/>
    </location>
</feature>
<dbReference type="InterPro" id="IPR057655">
    <property type="entry name" value="STIL_CC"/>
</dbReference>
<feature type="region of interest" description="Disordered" evidence="1">
    <location>
        <begin position="497"/>
        <end position="538"/>
    </location>
</feature>
<proteinExistence type="predicted"/>
<reference evidence="5" key="1">
    <citation type="submission" date="2025-08" db="UniProtKB">
        <authorList>
            <consortium name="RefSeq"/>
        </authorList>
    </citation>
    <scope>IDENTIFICATION</scope>
</reference>
<evidence type="ECO:0000313" key="4">
    <source>
        <dbReference type="Proteomes" id="UP000694871"/>
    </source>
</evidence>
<dbReference type="Pfam" id="PF26399">
    <property type="entry name" value="PRM_STIL"/>
    <property type="match status" value="1"/>
</dbReference>
<dbReference type="InterPro" id="IPR026123">
    <property type="entry name" value="STIL"/>
</dbReference>
<evidence type="ECO:0000256" key="1">
    <source>
        <dbReference type="SAM" id="MobiDB-lite"/>
    </source>
</evidence>
<dbReference type="Pfam" id="PF15253">
    <property type="entry name" value="STIL_N"/>
    <property type="match status" value="1"/>
</dbReference>
<evidence type="ECO:0000313" key="5">
    <source>
        <dbReference type="RefSeq" id="XP_015279730.1"/>
    </source>
</evidence>
<name>A0ABM1L193_GEKJA</name>
<feature type="compositionally biased region" description="Low complexity" evidence="1">
    <location>
        <begin position="512"/>
        <end position="532"/>
    </location>
</feature>
<evidence type="ECO:0000259" key="2">
    <source>
        <dbReference type="Pfam" id="PF15253"/>
    </source>
</evidence>
<feature type="region of interest" description="Disordered" evidence="1">
    <location>
        <begin position="355"/>
        <end position="392"/>
    </location>
</feature>
<sequence>MVPFSFPPSKCALWNPAPIGESIGAHLSCHRNPKLLVTEKILRLAHRHAKQSRTKPFTCFLVGTLATDEDCQGVSITIDRFDPGREVTGGLEKIPTAPLPGDFLIPCTVNTWGSSSSDIIVHNSEDFSLAFKILQQNLNGRDSLDPSKLLTLRVYVSSAENMDNLNFDFHWAAVTLANTLKYTPVNSVPIIPTALARNLNSHMSIAHVQGTCKCGYLTMDQTRKLLLVLESDPKAYTLPLIGIWLSGITHIYSPQVWAYSLRYLYSSSIQERVLSESGSFLIVLYSVIYKDPEFYECLPCGLTELGFQLLTRKETLHLFKNVDPSNKYPIQFDLSSENKNAEVEFFSKISKDVSIKCPSQGSSPNKLSVSDHDSGVEDDASPRPFPRPHPTCQQVTEIQPSVPELSVVFDGNFTEAVPTSKHVSTVDKTNLHVYQPAKKVCPLGHPCHQIQSSDCRKQIFSSCARESSPRQLPGQLKQRIPELKSCNRVHVPLQKQPSCSTGGYQARKNFGSSSSSSSPSTPCSESSSITSEHQLGTPSEKLYAKHDAIQRKEDLSLNGPLVPNSKQSAISSQPPWHNCAWSPPNLRPVEFRIPVQGPPGGSSCVCNCQLHGHVQYSPTDILQGISKVGPSQTSNIQTSVAQESAQLMFHQNVECVNGSCNSTCATSSPINLGHCGIMGSCSLLDGDTARISPPADYAVYSTCMHTPSPRIGSDNGMMGLSPDVYRMLTEQDRQLKLLQAQIQRLLEAQTLQPCSIKTIANNSIQSEKQLEFVTMETRSSPGLHMKKSVSIAVSTGASLFLNAPLEGNREYTKQDDGEISNEDINISMNTEKDRSQASIASSLKAVDIPSFVDSIHVVEEGSGESTGGVGSVPVATGVAPSSVHSENVAKCLQTKSLEGTDDHSVAINEQNFEHAISPPPSVPPDDQKFYRNILGQVKHFLKESSEEITSCVIKEDQINNESTAPTKTSKTKRRSSAFDPDLRDNSSVLSATLKQLRNLGVNFDSSDKIMKNAHEVENASILACINPEAVVPGLNYISFANVGMSGLTPNGVDLSMEANAIALKYLNESQLSQLSLSRSSQRNAMDLSLQTLLHNNTDKSLVGFNLISPTNMSFATKKYMKRYGLLQSTDSSDDEEEQQTDCHRRGDALGPVLQLGISPVLENFSHWKHPSERASERQLPPNPVQCESELLSSHLSNSEGLVLKHITNAVLPLRILQQSNESSVPFLKELKAKTKLLPGKTEFTQHPDKENLDVSVVPEALQTPILDHLSHADNMNSVGTFLDVQQLRQLPKLF</sequence>
<dbReference type="Pfam" id="PF25775">
    <property type="entry name" value="CC_STIL"/>
    <property type="match status" value="1"/>
</dbReference>
<feature type="region of interest" description="Disordered" evidence="1">
    <location>
        <begin position="962"/>
        <end position="982"/>
    </location>
</feature>
<accession>A0ABM1L193</accession>
<feature type="region of interest" description="Disordered" evidence="1">
    <location>
        <begin position="1129"/>
        <end position="1148"/>
    </location>
</feature>
<feature type="compositionally biased region" description="Polar residues" evidence="1">
    <location>
        <begin position="357"/>
        <end position="368"/>
    </location>
</feature>
<feature type="domain" description="STIL coiled coil region" evidence="3">
    <location>
        <begin position="722"/>
        <end position="750"/>
    </location>
</feature>
<gene>
    <name evidence="5" type="primary">STIL</name>
</gene>
<dbReference type="PANTHER" id="PTHR15128:SF0">
    <property type="entry name" value="SCL-INTERRUPTING LOCUS PROTEIN"/>
    <property type="match status" value="1"/>
</dbReference>
<dbReference type="GeneID" id="107121332"/>
<dbReference type="InterPro" id="IPR058559">
    <property type="entry name" value="PRM_STIL"/>
</dbReference>
<keyword evidence="4" id="KW-1185">Reference proteome</keyword>
<dbReference type="RefSeq" id="XP_015279730.1">
    <property type="nucleotide sequence ID" value="XM_015424244.1"/>
</dbReference>